<dbReference type="SUPFAM" id="SSF52540">
    <property type="entry name" value="P-loop containing nucleoside triphosphate hydrolases"/>
    <property type="match status" value="1"/>
</dbReference>
<dbReference type="InterPro" id="IPR027417">
    <property type="entry name" value="P-loop_NTPase"/>
</dbReference>
<protein>
    <recommendedName>
        <fullName evidence="1">DNA helicase Pif1-like 2B domain-containing protein</fullName>
    </recommendedName>
</protein>
<evidence type="ECO:0000313" key="2">
    <source>
        <dbReference type="EMBL" id="KAF6157658.1"/>
    </source>
</evidence>
<dbReference type="PANTHER" id="PTHR23274:SF48">
    <property type="entry name" value="ATP-DEPENDENT DNA HELICASE"/>
    <property type="match status" value="1"/>
</dbReference>
<accession>A0A7J7MSI9</accession>
<dbReference type="PANTHER" id="PTHR23274">
    <property type="entry name" value="DNA HELICASE-RELATED"/>
    <property type="match status" value="1"/>
</dbReference>
<dbReference type="GO" id="GO:0006260">
    <property type="term" value="P:DNA replication"/>
    <property type="evidence" value="ECO:0007669"/>
    <property type="project" value="TreeGrafter"/>
</dbReference>
<dbReference type="Proteomes" id="UP000541444">
    <property type="component" value="Unassembled WGS sequence"/>
</dbReference>
<dbReference type="InterPro" id="IPR049163">
    <property type="entry name" value="Pif1-like_2B_dom"/>
</dbReference>
<feature type="domain" description="DNA helicase Pif1-like 2B" evidence="1">
    <location>
        <begin position="25"/>
        <end position="69"/>
    </location>
</feature>
<dbReference type="EMBL" id="JACGCM010001272">
    <property type="protein sequence ID" value="KAF6157658.1"/>
    <property type="molecule type" value="Genomic_DNA"/>
</dbReference>
<feature type="non-terminal residue" evidence="2">
    <location>
        <position position="127"/>
    </location>
</feature>
<comment type="caution">
    <text evidence="2">The sequence shown here is derived from an EMBL/GenBank/DDBJ whole genome shotgun (WGS) entry which is preliminary data.</text>
</comment>
<keyword evidence="3" id="KW-1185">Reference proteome</keyword>
<dbReference type="AlphaFoldDB" id="A0A7J7MSI9"/>
<sequence length="127" mass="14247">YLAVDKTVEDESADHTYNDPYPSYYLNCLGPPGLPPFKLKLKVGCPIMLLRNLAPKDRLCSGTRLMVVKCGIHIIEAKILTINKSTTEIARISDFLTPSTTEMPFEMTRRQIPLQLAYAMTINKSQG</sequence>
<dbReference type="GO" id="GO:0005657">
    <property type="term" value="C:replication fork"/>
    <property type="evidence" value="ECO:0007669"/>
    <property type="project" value="TreeGrafter"/>
</dbReference>
<name>A0A7J7MSI9_9MAGN</name>
<evidence type="ECO:0000259" key="1">
    <source>
        <dbReference type="Pfam" id="PF21530"/>
    </source>
</evidence>
<reference evidence="2 3" key="1">
    <citation type="journal article" date="2020" name="IScience">
        <title>Genome Sequencing of the Endangered Kingdonia uniflora (Circaeasteraceae, Ranunculales) Reveals Potential Mechanisms of Evolutionary Specialization.</title>
        <authorList>
            <person name="Sun Y."/>
            <person name="Deng T."/>
            <person name="Zhang A."/>
            <person name="Moore M.J."/>
            <person name="Landis J.B."/>
            <person name="Lin N."/>
            <person name="Zhang H."/>
            <person name="Zhang X."/>
            <person name="Huang J."/>
            <person name="Zhang X."/>
            <person name="Sun H."/>
            <person name="Wang H."/>
        </authorList>
    </citation>
    <scope>NUCLEOTIDE SEQUENCE [LARGE SCALE GENOMIC DNA]</scope>
    <source>
        <strain evidence="2">TB1705</strain>
        <tissue evidence="2">Leaf</tissue>
    </source>
</reference>
<dbReference type="OrthoDB" id="272985at2759"/>
<dbReference type="Pfam" id="PF21530">
    <property type="entry name" value="Pif1_2B_dom"/>
    <property type="match status" value="1"/>
</dbReference>
<organism evidence="2 3">
    <name type="scientific">Kingdonia uniflora</name>
    <dbReference type="NCBI Taxonomy" id="39325"/>
    <lineage>
        <taxon>Eukaryota</taxon>
        <taxon>Viridiplantae</taxon>
        <taxon>Streptophyta</taxon>
        <taxon>Embryophyta</taxon>
        <taxon>Tracheophyta</taxon>
        <taxon>Spermatophyta</taxon>
        <taxon>Magnoliopsida</taxon>
        <taxon>Ranunculales</taxon>
        <taxon>Circaeasteraceae</taxon>
        <taxon>Kingdonia</taxon>
    </lineage>
</organism>
<proteinExistence type="predicted"/>
<evidence type="ECO:0000313" key="3">
    <source>
        <dbReference type="Proteomes" id="UP000541444"/>
    </source>
</evidence>
<gene>
    <name evidence="2" type="ORF">GIB67_037231</name>
</gene>